<dbReference type="EMBL" id="LVWG01000021">
    <property type="protein sequence ID" value="KZK74639.1"/>
    <property type="molecule type" value="Genomic_DNA"/>
</dbReference>
<organism evidence="7 8">
    <name type="scientific">Pelodictyon luteolum</name>
    <dbReference type="NCBI Taxonomy" id="1100"/>
    <lineage>
        <taxon>Bacteria</taxon>
        <taxon>Pseudomonadati</taxon>
        <taxon>Chlorobiota</taxon>
        <taxon>Chlorobiia</taxon>
        <taxon>Chlorobiales</taxon>
        <taxon>Chlorobiaceae</taxon>
        <taxon>Chlorobium/Pelodictyon group</taxon>
        <taxon>Pelodictyon</taxon>
    </lineage>
</organism>
<dbReference type="InterPro" id="IPR043141">
    <property type="entry name" value="Ribosomal_uL10-like_sf"/>
</dbReference>
<dbReference type="Pfam" id="PF00466">
    <property type="entry name" value="Ribosomal_L10"/>
    <property type="match status" value="1"/>
</dbReference>
<evidence type="ECO:0000313" key="8">
    <source>
        <dbReference type="Proteomes" id="UP000076481"/>
    </source>
</evidence>
<comment type="function">
    <text evidence="1 6">Forms part of the ribosomal stalk, playing a central role in the interaction of the ribosome with GTP-bound translation factors.</text>
</comment>
<keyword evidence="6" id="KW-0699">rRNA-binding</keyword>
<name>A0A165M004_PELLU</name>
<gene>
    <name evidence="6" type="primary">rplJ</name>
    <name evidence="7" type="ORF">A3K90_09315</name>
</gene>
<evidence type="ECO:0000256" key="2">
    <source>
        <dbReference type="ARBA" id="ARBA00008889"/>
    </source>
</evidence>
<dbReference type="InterPro" id="IPR047865">
    <property type="entry name" value="Ribosomal_uL10_bac_type"/>
</dbReference>
<comment type="similarity">
    <text evidence="2 6">Belongs to the universal ribosomal protein uL10 family.</text>
</comment>
<keyword evidence="3 6" id="KW-0689">Ribosomal protein</keyword>
<evidence type="ECO:0000256" key="4">
    <source>
        <dbReference type="ARBA" id="ARBA00023274"/>
    </source>
</evidence>
<dbReference type="Gene3D" id="3.30.70.1730">
    <property type="match status" value="1"/>
</dbReference>
<reference evidence="7 8" key="1">
    <citation type="submission" date="2016-03" db="EMBL/GenBank/DDBJ databases">
        <title>Speciation and ecological success in dimly lit waters: horizontal gene transfer in a green sulfur bacteria bloom unveiled by metagenomic assembly.</title>
        <authorList>
            <person name="Llorens-Mares T."/>
            <person name="Liu Z."/>
            <person name="Allen L.Z."/>
            <person name="Rusch D.B."/>
            <person name="Craig M.T."/>
            <person name="Dupont C.L."/>
            <person name="Bryant D.A."/>
            <person name="Casamayor E.O."/>
        </authorList>
    </citation>
    <scope>NUCLEOTIDE SEQUENCE [LARGE SCALE GENOMIC DNA]</scope>
    <source>
        <strain evidence="7">CIII</strain>
    </source>
</reference>
<dbReference type="GO" id="GO:1990904">
    <property type="term" value="C:ribonucleoprotein complex"/>
    <property type="evidence" value="ECO:0007669"/>
    <property type="project" value="UniProtKB-KW"/>
</dbReference>
<dbReference type="NCBIfam" id="NF000955">
    <property type="entry name" value="PRK00099.1-1"/>
    <property type="match status" value="1"/>
</dbReference>
<accession>A0A165M004</accession>
<evidence type="ECO:0000256" key="6">
    <source>
        <dbReference type="HAMAP-Rule" id="MF_00362"/>
    </source>
</evidence>
<dbReference type="Gene3D" id="6.10.250.290">
    <property type="match status" value="1"/>
</dbReference>
<keyword evidence="4 6" id="KW-0687">Ribonucleoprotein</keyword>
<dbReference type="GO" id="GO:0005840">
    <property type="term" value="C:ribosome"/>
    <property type="evidence" value="ECO:0007669"/>
    <property type="project" value="UniProtKB-KW"/>
</dbReference>
<keyword evidence="6" id="KW-0694">RNA-binding</keyword>
<evidence type="ECO:0000256" key="3">
    <source>
        <dbReference type="ARBA" id="ARBA00022980"/>
    </source>
</evidence>
<dbReference type="InterPro" id="IPR022973">
    <property type="entry name" value="Ribosomal_uL10_bac"/>
</dbReference>
<evidence type="ECO:0000256" key="5">
    <source>
        <dbReference type="ARBA" id="ARBA00035202"/>
    </source>
</evidence>
<dbReference type="HAMAP" id="MF_00362">
    <property type="entry name" value="Ribosomal_uL10"/>
    <property type="match status" value="1"/>
</dbReference>
<sequence length="172" mass="18874">MKRDKKEQVVSEVSEKLRRSQGIYLTEFQGLTVARMAELRNEFRKAGVEYRVVKNTLIRKALSDMEGADKLAPALKSTTAVAFGYDDPIAPARVITKFSKTNEALKFKMAAIDGVVFGSDKLPALSEMLTKTENIGRAAGVINNVVASVPMVVNAVMRNLVSVIDQVGKQKQ</sequence>
<evidence type="ECO:0000256" key="1">
    <source>
        <dbReference type="ARBA" id="ARBA00002633"/>
    </source>
</evidence>
<dbReference type="GO" id="GO:0070180">
    <property type="term" value="F:large ribosomal subunit rRNA binding"/>
    <property type="evidence" value="ECO:0007669"/>
    <property type="project" value="UniProtKB-UniRule"/>
</dbReference>
<dbReference type="InterPro" id="IPR001790">
    <property type="entry name" value="Ribosomal_uL10"/>
</dbReference>
<evidence type="ECO:0000313" key="7">
    <source>
        <dbReference type="EMBL" id="KZK74639.1"/>
    </source>
</evidence>
<dbReference type="GO" id="GO:0006412">
    <property type="term" value="P:translation"/>
    <property type="evidence" value="ECO:0007669"/>
    <property type="project" value="UniProtKB-UniRule"/>
</dbReference>
<comment type="subunit">
    <text evidence="6">Part of the ribosomal stalk of the 50S ribosomal subunit. The N-terminus interacts with L11 and the large rRNA to form the base of the stalk. The C-terminus forms an elongated spine to which L12 dimers bind in a sequential fashion forming a multimeric L10(L12)X complex.</text>
</comment>
<comment type="caution">
    <text evidence="7">The sequence shown here is derived from an EMBL/GenBank/DDBJ whole genome shotgun (WGS) entry which is preliminary data.</text>
</comment>
<proteinExistence type="inferred from homology"/>
<dbReference type="SUPFAM" id="SSF160369">
    <property type="entry name" value="Ribosomal protein L10-like"/>
    <property type="match status" value="1"/>
</dbReference>
<dbReference type="PANTHER" id="PTHR11560">
    <property type="entry name" value="39S RIBOSOMAL PROTEIN L10, MITOCHONDRIAL"/>
    <property type="match status" value="1"/>
</dbReference>
<protein>
    <recommendedName>
        <fullName evidence="5 6">Large ribosomal subunit protein uL10</fullName>
    </recommendedName>
</protein>
<dbReference type="Proteomes" id="UP000076481">
    <property type="component" value="Unassembled WGS sequence"/>
</dbReference>
<dbReference type="RefSeq" id="WP_303681204.1">
    <property type="nucleotide sequence ID" value="NZ_LVWG01000021.1"/>
</dbReference>
<dbReference type="CDD" id="cd05797">
    <property type="entry name" value="Ribosomal_L10"/>
    <property type="match status" value="1"/>
</dbReference>
<dbReference type="AlphaFoldDB" id="A0A165M004"/>